<dbReference type="Proteomes" id="UP001479290">
    <property type="component" value="Unassembled WGS sequence"/>
</dbReference>
<dbReference type="GO" id="GO:0007189">
    <property type="term" value="P:adenylate cyclase-activating G protein-coupled receptor signaling pathway"/>
    <property type="evidence" value="ECO:0007669"/>
    <property type="project" value="TreeGrafter"/>
</dbReference>
<keyword evidence="5 12" id="KW-1133">Transmembrane helix</keyword>
<feature type="transmembrane region" description="Helical" evidence="12">
    <location>
        <begin position="505"/>
        <end position="524"/>
    </location>
</feature>
<evidence type="ECO:0000256" key="1">
    <source>
        <dbReference type="ARBA" id="ARBA00004651"/>
    </source>
</evidence>
<feature type="transmembrane region" description="Helical" evidence="12">
    <location>
        <begin position="305"/>
        <end position="324"/>
    </location>
</feature>
<evidence type="ECO:0000256" key="12">
    <source>
        <dbReference type="SAM" id="Phobius"/>
    </source>
</evidence>
<evidence type="ECO:0000256" key="3">
    <source>
        <dbReference type="ARBA" id="ARBA00022692"/>
    </source>
</evidence>
<evidence type="ECO:0000256" key="10">
    <source>
        <dbReference type="ARBA" id="ARBA00023180"/>
    </source>
</evidence>
<name>A0AAW2AIJ3_CULAL</name>
<dbReference type="PRINTS" id="PR00249">
    <property type="entry name" value="GPCRSECRETIN"/>
</dbReference>
<evidence type="ECO:0000313" key="16">
    <source>
        <dbReference type="Proteomes" id="UP001479290"/>
    </source>
</evidence>
<gene>
    <name evidence="15" type="ORF">ABG768_025876</name>
</gene>
<keyword evidence="3 12" id="KW-0812">Transmembrane</keyword>
<feature type="transmembrane region" description="Helical" evidence="12">
    <location>
        <begin position="379"/>
        <end position="403"/>
    </location>
</feature>
<feature type="transmembrane region" description="Helical" evidence="12">
    <location>
        <begin position="273"/>
        <end position="293"/>
    </location>
</feature>
<dbReference type="Pfam" id="PF00002">
    <property type="entry name" value="7tm_2"/>
    <property type="match status" value="1"/>
</dbReference>
<dbReference type="InterPro" id="IPR046338">
    <property type="entry name" value="GAIN_dom_sf"/>
</dbReference>
<keyword evidence="11" id="KW-0807">Transducer</keyword>
<feature type="transmembrane region" description="Helical" evidence="12">
    <location>
        <begin position="344"/>
        <end position="367"/>
    </location>
</feature>
<dbReference type="FunFam" id="1.20.1070.10:FF:000222">
    <property type="entry name" value="Adhesion G protein-coupled receptor G3"/>
    <property type="match status" value="1"/>
</dbReference>
<evidence type="ECO:0000256" key="4">
    <source>
        <dbReference type="ARBA" id="ARBA00022729"/>
    </source>
</evidence>
<dbReference type="GO" id="GO:0004930">
    <property type="term" value="F:G protein-coupled receptor activity"/>
    <property type="evidence" value="ECO:0007669"/>
    <property type="project" value="UniProtKB-KW"/>
</dbReference>
<organism evidence="15 16">
    <name type="scientific">Culter alburnus</name>
    <name type="common">Topmouth culter</name>
    <dbReference type="NCBI Taxonomy" id="194366"/>
    <lineage>
        <taxon>Eukaryota</taxon>
        <taxon>Metazoa</taxon>
        <taxon>Chordata</taxon>
        <taxon>Craniata</taxon>
        <taxon>Vertebrata</taxon>
        <taxon>Euteleostomi</taxon>
        <taxon>Actinopterygii</taxon>
        <taxon>Neopterygii</taxon>
        <taxon>Teleostei</taxon>
        <taxon>Ostariophysi</taxon>
        <taxon>Cypriniformes</taxon>
        <taxon>Xenocyprididae</taxon>
        <taxon>Xenocypridinae</taxon>
        <taxon>Culter</taxon>
    </lineage>
</organism>
<dbReference type="PANTHER" id="PTHR12011:SF285">
    <property type="entry name" value="ADHESION G PROTEIN-COUPLED RECEPTOR G3"/>
    <property type="match status" value="1"/>
</dbReference>
<keyword evidence="6" id="KW-0297">G-protein coupled receptor</keyword>
<keyword evidence="2" id="KW-1003">Cell membrane</keyword>
<dbReference type="InterPro" id="IPR017981">
    <property type="entry name" value="GPCR_2-like_7TM"/>
</dbReference>
<dbReference type="EMBL" id="JAWDJR010000007">
    <property type="protein sequence ID" value="KAK9972581.1"/>
    <property type="molecule type" value="Genomic_DNA"/>
</dbReference>
<keyword evidence="8" id="KW-1015">Disulfide bond</keyword>
<evidence type="ECO:0000256" key="11">
    <source>
        <dbReference type="ARBA" id="ARBA00023224"/>
    </source>
</evidence>
<dbReference type="InterPro" id="IPR003910">
    <property type="entry name" value="GPR1/GPR3/GPR5"/>
</dbReference>
<feature type="domain" description="G-protein coupled receptors family 2 profile 2" evidence="14">
    <location>
        <begin position="271"/>
        <end position="527"/>
    </location>
</feature>
<evidence type="ECO:0000256" key="9">
    <source>
        <dbReference type="ARBA" id="ARBA00023170"/>
    </source>
</evidence>
<dbReference type="GO" id="GO:0007166">
    <property type="term" value="P:cell surface receptor signaling pathway"/>
    <property type="evidence" value="ECO:0007669"/>
    <property type="project" value="InterPro"/>
</dbReference>
<evidence type="ECO:0000313" key="15">
    <source>
        <dbReference type="EMBL" id="KAK9972581.1"/>
    </source>
</evidence>
<keyword evidence="16" id="KW-1185">Reference proteome</keyword>
<keyword evidence="10" id="KW-0325">Glycoprotein</keyword>
<evidence type="ECO:0000256" key="6">
    <source>
        <dbReference type="ARBA" id="ARBA00023040"/>
    </source>
</evidence>
<feature type="transmembrane region" description="Helical" evidence="12">
    <location>
        <begin position="476"/>
        <end position="493"/>
    </location>
</feature>
<evidence type="ECO:0000256" key="8">
    <source>
        <dbReference type="ARBA" id="ARBA00023157"/>
    </source>
</evidence>
<dbReference type="InterPro" id="IPR000203">
    <property type="entry name" value="GPS"/>
</dbReference>
<dbReference type="PROSITE" id="PS50261">
    <property type="entry name" value="G_PROTEIN_RECEP_F2_4"/>
    <property type="match status" value="1"/>
</dbReference>
<dbReference type="Gene3D" id="1.20.1070.10">
    <property type="entry name" value="Rhodopsin 7-helix transmembrane proteins"/>
    <property type="match status" value="1"/>
</dbReference>
<feature type="transmembrane region" description="Helical" evidence="12">
    <location>
        <begin position="435"/>
        <end position="455"/>
    </location>
</feature>
<evidence type="ECO:0008006" key="17">
    <source>
        <dbReference type="Google" id="ProtNLM"/>
    </source>
</evidence>
<evidence type="ECO:0000256" key="5">
    <source>
        <dbReference type="ARBA" id="ARBA00022989"/>
    </source>
</evidence>
<keyword evidence="4" id="KW-0732">Signal</keyword>
<evidence type="ECO:0000256" key="7">
    <source>
        <dbReference type="ARBA" id="ARBA00023136"/>
    </source>
</evidence>
<dbReference type="PRINTS" id="PR01422">
    <property type="entry name" value="GPR56ORPHANR"/>
</dbReference>
<dbReference type="InterPro" id="IPR000832">
    <property type="entry name" value="GPCR_2_secretin-like"/>
</dbReference>
<dbReference type="Pfam" id="PF01825">
    <property type="entry name" value="GPS"/>
    <property type="match status" value="1"/>
</dbReference>
<evidence type="ECO:0000259" key="14">
    <source>
        <dbReference type="PROSITE" id="PS50261"/>
    </source>
</evidence>
<keyword evidence="9" id="KW-0675">Receptor</keyword>
<dbReference type="InterPro" id="IPR057244">
    <property type="entry name" value="GAIN_B"/>
</dbReference>
<sequence length="554" mass="62885">MLRRKPQQSHDTFSEWLTDAAHTRGIEHSMREMRGLYCLVLWIFSSTIWTGAVSTDEPWICHEVPEKCMEIGVNVPQCIEQKMRQCNQSRPRRPIYTPNYFYRRISPSEKDPLGHALDTEKGYIINITEEAILKSRNGQGGNNVTDLLLIASLLNETLFRVSSSSDTKKGNDPNESDPVLHGQSVLGVWLGAKEVQNLSQPVQLRFRNSNQNERGICVFWHLDKNGRGNWSTDGCETRIENGDFVCSCNHLSFFAVLISPQIPEESHIVHLNYISYVGSALSIAFTALMIVMFLCQRKKQCEHAVFIHVQLSGSLFLLHISFLSSVWFSGQSLTDSVCQGLGLLLHWCLLATFTWTAVEGFHLYLLLVRVFNIYIKRYMLKLSLVGWGVPTFIVMICGVTKAYGKYSFQTDKDNSTATPLCWVTKQTVSYITVNGYLGLVLLFNMAILVVVLVKMRQLRSQALQIKDHQRRAWKDWASLLGLSCVLGVPWVLAFSTHGPLSLGSLYVFTILNSFQGVFIFLWFLTLTCKARKEKQISSKGTIQVSYHSNEDVTR</sequence>
<reference evidence="15 16" key="1">
    <citation type="submission" date="2024-05" db="EMBL/GenBank/DDBJ databases">
        <title>A high-quality chromosomal-level genome assembly of Topmouth culter (Culter alburnus).</title>
        <authorList>
            <person name="Zhao H."/>
        </authorList>
    </citation>
    <scope>NUCLEOTIDE SEQUENCE [LARGE SCALE GENOMIC DNA]</scope>
    <source>
        <strain evidence="15">CATC2023</strain>
        <tissue evidence="15">Muscle</tissue>
    </source>
</reference>
<keyword evidence="7 12" id="KW-0472">Membrane</keyword>
<evidence type="ECO:0000256" key="2">
    <source>
        <dbReference type="ARBA" id="ARBA00022475"/>
    </source>
</evidence>
<dbReference type="GO" id="GO:0005886">
    <property type="term" value="C:plasma membrane"/>
    <property type="evidence" value="ECO:0007669"/>
    <property type="project" value="UniProtKB-SubCell"/>
</dbReference>
<dbReference type="SMART" id="SM00303">
    <property type="entry name" value="GPS"/>
    <property type="match status" value="1"/>
</dbReference>
<accession>A0AAW2AIJ3</accession>
<comment type="caution">
    <text evidence="15">The sequence shown here is derived from an EMBL/GenBank/DDBJ whole genome shotgun (WGS) entry which is preliminary data.</text>
</comment>
<proteinExistence type="predicted"/>
<evidence type="ECO:0000259" key="13">
    <source>
        <dbReference type="PROSITE" id="PS50221"/>
    </source>
</evidence>
<feature type="domain" description="GAIN-B" evidence="13">
    <location>
        <begin position="115"/>
        <end position="264"/>
    </location>
</feature>
<dbReference type="PROSITE" id="PS50221">
    <property type="entry name" value="GAIN_B"/>
    <property type="match status" value="1"/>
</dbReference>
<protein>
    <recommendedName>
        <fullName evidence="17">Adhesion G protein-coupled receptor G3-like</fullName>
    </recommendedName>
</protein>
<comment type="subcellular location">
    <subcellularLocation>
        <location evidence="1">Cell membrane</location>
        <topology evidence="1">Multi-pass membrane protein</topology>
    </subcellularLocation>
</comment>
<dbReference type="AlphaFoldDB" id="A0AAW2AIJ3"/>
<dbReference type="PANTHER" id="PTHR12011">
    <property type="entry name" value="ADHESION G-PROTEIN COUPLED RECEPTOR"/>
    <property type="match status" value="1"/>
</dbReference>
<dbReference type="Gene3D" id="2.60.220.50">
    <property type="match status" value="1"/>
</dbReference>